<evidence type="ECO:0000256" key="1">
    <source>
        <dbReference type="ARBA" id="ARBA00006581"/>
    </source>
</evidence>
<protein>
    <recommendedName>
        <fullName evidence="2">dUTP diphosphatase</fullName>
        <ecNumber evidence="2">3.6.1.23</ecNumber>
    </recommendedName>
</protein>
<evidence type="ECO:0000256" key="3">
    <source>
        <dbReference type="ARBA" id="ARBA00022801"/>
    </source>
</evidence>
<reference evidence="7 8" key="1">
    <citation type="submission" date="2019-03" db="EMBL/GenBank/DDBJ databases">
        <title>Genomic Encyclopedia of Type Strains, Phase IV (KMG-IV): sequencing the most valuable type-strain genomes for metagenomic binning, comparative biology and taxonomic classification.</title>
        <authorList>
            <person name="Goeker M."/>
        </authorList>
    </citation>
    <scope>NUCLEOTIDE SEQUENCE [LARGE SCALE GENOMIC DNA]</scope>
    <source>
        <strain evidence="7 8">DSM 11170</strain>
    </source>
</reference>
<dbReference type="PANTHER" id="PTHR11241:SF0">
    <property type="entry name" value="DEOXYURIDINE 5'-TRIPHOSPHATE NUCLEOTIDOHYDROLASE"/>
    <property type="match status" value="1"/>
</dbReference>
<comment type="caution">
    <text evidence="7">The sequence shown here is derived from an EMBL/GenBank/DDBJ whole genome shotgun (WGS) entry which is preliminary data.</text>
</comment>
<organism evidence="7 8">
    <name type="scientific">Heliophilum fasciatum</name>
    <dbReference type="NCBI Taxonomy" id="35700"/>
    <lineage>
        <taxon>Bacteria</taxon>
        <taxon>Bacillati</taxon>
        <taxon>Bacillota</taxon>
        <taxon>Clostridia</taxon>
        <taxon>Eubacteriales</taxon>
        <taxon>Heliobacteriaceae</taxon>
        <taxon>Heliophilum</taxon>
    </lineage>
</organism>
<evidence type="ECO:0000313" key="8">
    <source>
        <dbReference type="Proteomes" id="UP000294813"/>
    </source>
</evidence>
<comment type="catalytic activity">
    <reaction evidence="5">
        <text>dUTP + H2O = dUMP + diphosphate + H(+)</text>
        <dbReference type="Rhea" id="RHEA:10248"/>
        <dbReference type="ChEBI" id="CHEBI:15377"/>
        <dbReference type="ChEBI" id="CHEBI:15378"/>
        <dbReference type="ChEBI" id="CHEBI:33019"/>
        <dbReference type="ChEBI" id="CHEBI:61555"/>
        <dbReference type="ChEBI" id="CHEBI:246422"/>
        <dbReference type="EC" id="3.6.1.23"/>
    </reaction>
</comment>
<dbReference type="EC" id="3.6.1.23" evidence="2"/>
<evidence type="ECO:0000313" key="7">
    <source>
        <dbReference type="EMBL" id="TCP60623.1"/>
    </source>
</evidence>
<accession>A0A4R2RCT4</accession>
<dbReference type="GO" id="GO:0006226">
    <property type="term" value="P:dUMP biosynthetic process"/>
    <property type="evidence" value="ECO:0007669"/>
    <property type="project" value="InterPro"/>
</dbReference>
<dbReference type="AlphaFoldDB" id="A0A4R2RCT4"/>
<dbReference type="Pfam" id="PF00692">
    <property type="entry name" value="dUTPase"/>
    <property type="match status" value="1"/>
</dbReference>
<dbReference type="InterPro" id="IPR029054">
    <property type="entry name" value="dUTPase-like"/>
</dbReference>
<evidence type="ECO:0000259" key="6">
    <source>
        <dbReference type="Pfam" id="PF00692"/>
    </source>
</evidence>
<comment type="similarity">
    <text evidence="1">Belongs to the dUTPase family.</text>
</comment>
<dbReference type="Gene3D" id="2.70.40.10">
    <property type="match status" value="1"/>
</dbReference>
<feature type="domain" description="dUTPase-like" evidence="6">
    <location>
        <begin position="100"/>
        <end position="134"/>
    </location>
</feature>
<dbReference type="CDD" id="cd07557">
    <property type="entry name" value="trimeric_dUTPase"/>
    <property type="match status" value="1"/>
</dbReference>
<gene>
    <name evidence="7" type="ORF">EDD73_13511</name>
</gene>
<evidence type="ECO:0000256" key="4">
    <source>
        <dbReference type="ARBA" id="ARBA00023080"/>
    </source>
</evidence>
<keyword evidence="8" id="KW-1185">Reference proteome</keyword>
<dbReference type="InterPro" id="IPR033704">
    <property type="entry name" value="dUTPase_trimeric"/>
</dbReference>
<evidence type="ECO:0000256" key="5">
    <source>
        <dbReference type="ARBA" id="ARBA00047686"/>
    </source>
</evidence>
<dbReference type="Proteomes" id="UP000294813">
    <property type="component" value="Unassembled WGS sequence"/>
</dbReference>
<evidence type="ECO:0000256" key="2">
    <source>
        <dbReference type="ARBA" id="ARBA00012379"/>
    </source>
</evidence>
<dbReference type="PANTHER" id="PTHR11241">
    <property type="entry name" value="DEOXYURIDINE 5'-TRIPHOSPHATE NUCLEOTIDOHYDROLASE"/>
    <property type="match status" value="1"/>
</dbReference>
<dbReference type="GO" id="GO:0004170">
    <property type="term" value="F:dUTP diphosphatase activity"/>
    <property type="evidence" value="ECO:0007669"/>
    <property type="project" value="UniProtKB-EC"/>
</dbReference>
<proteinExistence type="inferred from homology"/>
<dbReference type="GO" id="GO:0000287">
    <property type="term" value="F:magnesium ion binding"/>
    <property type="evidence" value="ECO:0007669"/>
    <property type="project" value="InterPro"/>
</dbReference>
<sequence>MNIKMMKLHYDAILPTRKSEYSNRFDLYALGTVPPDELYRLNESRGYSEYWVYPGEFVLVRTGIAVEPLEDMDAQVRSVISSVTADKKVTLLNSLIALETSFFGELAIILTNVGDEPICIREGDKIAQLVFPPVIINLEHAA</sequence>
<dbReference type="RefSeq" id="WP_165876521.1">
    <property type="nucleotide sequence ID" value="NZ_JAOQNU010000035.1"/>
</dbReference>
<name>A0A4R2RCT4_9FIRM</name>
<dbReference type="GO" id="GO:0046081">
    <property type="term" value="P:dUTP catabolic process"/>
    <property type="evidence" value="ECO:0007669"/>
    <property type="project" value="InterPro"/>
</dbReference>
<dbReference type="InterPro" id="IPR008181">
    <property type="entry name" value="dUTPase"/>
</dbReference>
<dbReference type="InterPro" id="IPR036157">
    <property type="entry name" value="dUTPase-like_sf"/>
</dbReference>
<keyword evidence="3" id="KW-0378">Hydrolase</keyword>
<keyword evidence="4" id="KW-0546">Nucleotide metabolism</keyword>
<dbReference type="EMBL" id="SLXT01000035">
    <property type="protein sequence ID" value="TCP60623.1"/>
    <property type="molecule type" value="Genomic_DNA"/>
</dbReference>
<dbReference type="SUPFAM" id="SSF51283">
    <property type="entry name" value="dUTPase-like"/>
    <property type="match status" value="1"/>
</dbReference>